<evidence type="ECO:0000259" key="5">
    <source>
        <dbReference type="Pfam" id="PF08245"/>
    </source>
</evidence>
<dbReference type="GO" id="GO:0016881">
    <property type="term" value="F:acid-amino acid ligase activity"/>
    <property type="evidence" value="ECO:0007669"/>
    <property type="project" value="InterPro"/>
</dbReference>
<sequence length="506" mass="54904">MEAHSRSLGDYYQLLLKHNLLADLRPLPADFARPVALVSCDSQVVVPGTLFLCKGAAFKPAYLADAVKRGAFAYVSEKVYPEGGSAPCIQVTDIRKAMGLLADLAYGHPSGKLKITGITGTKGKTTAAYYIRGILDRWRQEAGARATALLSTIVTDDGLERRPAKLTTPEPLDLQRHLSNAVEAGCGYVTMEISSQALKYGRVIGVDLACAVFLNIGEDHISPVEHPDFEDYFTSKLRIFSQANTAIVNLDCDHAGRVLEAASRCPQVLTFSQKDEHAHIYAWDVEKVGQHIRFQVKTPRYTGVMELGMPGLFNVENALAAIAVAEAYGIPEEAVRAALLEAAVPGRMEHYESADGQVSVIVDYAHNGMSLEALLRSARAEYPGRELTVLFGCTGGKGIDRREGMGNAAGQYADRILLTEDDPGPEEVADICADIQRFLDPYGKTGQVIEDREEAIDRAILDCQTPAVVVLAGKGCETAQKRKHGPEPSIPDGLLARQALRRRDGQ</sequence>
<keyword evidence="6" id="KW-0436">Ligase</keyword>
<evidence type="ECO:0000256" key="1">
    <source>
        <dbReference type="ARBA" id="ARBA00004752"/>
    </source>
</evidence>
<comment type="subcellular location">
    <subcellularLocation>
        <location evidence="3">Cytoplasm</location>
    </subcellularLocation>
</comment>
<dbReference type="GO" id="GO:0008360">
    <property type="term" value="P:regulation of cell shape"/>
    <property type="evidence" value="ECO:0007669"/>
    <property type="project" value="UniProtKB-KW"/>
</dbReference>
<keyword evidence="3" id="KW-0573">Peptidoglycan synthesis</keyword>
<dbReference type="Proteomes" id="UP000824192">
    <property type="component" value="Unassembled WGS sequence"/>
</dbReference>
<organism evidence="6 7">
    <name type="scientific">Candidatus Flavonifractor merdipullorum</name>
    <dbReference type="NCBI Taxonomy" id="2838590"/>
    <lineage>
        <taxon>Bacteria</taxon>
        <taxon>Bacillati</taxon>
        <taxon>Bacillota</taxon>
        <taxon>Clostridia</taxon>
        <taxon>Eubacteriales</taxon>
        <taxon>Oscillospiraceae</taxon>
        <taxon>Flavonifractor</taxon>
    </lineage>
</organism>
<feature type="domain" description="Mur ligase C-terminal" evidence="4">
    <location>
        <begin position="346"/>
        <end position="475"/>
    </location>
</feature>
<dbReference type="AlphaFoldDB" id="A0A9D1RRY0"/>
<dbReference type="InterPro" id="IPR005761">
    <property type="entry name" value="UDP-N-AcMur-Glu-dNH2Pim_ligase"/>
</dbReference>
<protein>
    <submittedName>
        <fullName evidence="6">UDP-N-acetylmuramoyl-L-alanyl-D-glutamate--2, 6-diaminopimelate ligase</fullName>
    </submittedName>
</protein>
<dbReference type="Gene3D" id="3.90.190.20">
    <property type="entry name" value="Mur ligase, C-terminal domain"/>
    <property type="match status" value="1"/>
</dbReference>
<dbReference type="SUPFAM" id="SSF63418">
    <property type="entry name" value="MurE/MurF N-terminal domain"/>
    <property type="match status" value="1"/>
</dbReference>
<accession>A0A9D1RRY0</accession>
<reference evidence="6" key="1">
    <citation type="journal article" date="2021" name="PeerJ">
        <title>Extensive microbial diversity within the chicken gut microbiome revealed by metagenomics and culture.</title>
        <authorList>
            <person name="Gilroy R."/>
            <person name="Ravi A."/>
            <person name="Getino M."/>
            <person name="Pursley I."/>
            <person name="Horton D.L."/>
            <person name="Alikhan N.F."/>
            <person name="Baker D."/>
            <person name="Gharbi K."/>
            <person name="Hall N."/>
            <person name="Watson M."/>
            <person name="Adriaenssens E.M."/>
            <person name="Foster-Nyarko E."/>
            <person name="Jarju S."/>
            <person name="Secka A."/>
            <person name="Antonio M."/>
            <person name="Oren A."/>
            <person name="Chaudhuri R.R."/>
            <person name="La Ragione R."/>
            <person name="Hildebrand F."/>
            <person name="Pallen M.J."/>
        </authorList>
    </citation>
    <scope>NUCLEOTIDE SEQUENCE</scope>
    <source>
        <strain evidence="6">ChiGjej6B6-1540</strain>
    </source>
</reference>
<comment type="caution">
    <text evidence="6">The sequence shown here is derived from an EMBL/GenBank/DDBJ whole genome shotgun (WGS) entry which is preliminary data.</text>
</comment>
<evidence type="ECO:0000313" key="7">
    <source>
        <dbReference type="Proteomes" id="UP000824192"/>
    </source>
</evidence>
<dbReference type="GO" id="GO:0005524">
    <property type="term" value="F:ATP binding"/>
    <property type="evidence" value="ECO:0007669"/>
    <property type="project" value="InterPro"/>
</dbReference>
<dbReference type="PANTHER" id="PTHR23135">
    <property type="entry name" value="MUR LIGASE FAMILY MEMBER"/>
    <property type="match status" value="1"/>
</dbReference>
<dbReference type="GO" id="GO:0071555">
    <property type="term" value="P:cell wall organization"/>
    <property type="evidence" value="ECO:0007669"/>
    <property type="project" value="UniProtKB-KW"/>
</dbReference>
<comment type="similarity">
    <text evidence="2">Belongs to the MurCDEF family. MurE subfamily.</text>
</comment>
<dbReference type="InterPro" id="IPR004101">
    <property type="entry name" value="Mur_ligase_C"/>
</dbReference>
<evidence type="ECO:0000256" key="3">
    <source>
        <dbReference type="RuleBase" id="RU004135"/>
    </source>
</evidence>
<feature type="domain" description="Mur ligase central" evidence="5">
    <location>
        <begin position="118"/>
        <end position="325"/>
    </location>
</feature>
<dbReference type="PANTHER" id="PTHR23135:SF4">
    <property type="entry name" value="UDP-N-ACETYLMURAMOYL-L-ALANYL-D-GLUTAMATE--2,6-DIAMINOPIMELATE LIGASE MURE HOMOLOG, CHLOROPLASTIC"/>
    <property type="match status" value="1"/>
</dbReference>
<dbReference type="GO" id="GO:0009252">
    <property type="term" value="P:peptidoglycan biosynthetic process"/>
    <property type="evidence" value="ECO:0007669"/>
    <property type="project" value="UniProtKB-KW"/>
</dbReference>
<keyword evidence="3" id="KW-0961">Cell wall biogenesis/degradation</keyword>
<dbReference type="Pfam" id="PF02875">
    <property type="entry name" value="Mur_ligase_C"/>
    <property type="match status" value="1"/>
</dbReference>
<dbReference type="SUPFAM" id="SSF53244">
    <property type="entry name" value="MurD-like peptide ligases, peptide-binding domain"/>
    <property type="match status" value="1"/>
</dbReference>
<evidence type="ECO:0000259" key="4">
    <source>
        <dbReference type="Pfam" id="PF02875"/>
    </source>
</evidence>
<dbReference type="InterPro" id="IPR036615">
    <property type="entry name" value="Mur_ligase_C_dom_sf"/>
</dbReference>
<name>A0A9D1RRY0_9FIRM</name>
<evidence type="ECO:0000256" key="2">
    <source>
        <dbReference type="ARBA" id="ARBA00005898"/>
    </source>
</evidence>
<dbReference type="InterPro" id="IPR036565">
    <property type="entry name" value="Mur-like_cat_sf"/>
</dbReference>
<dbReference type="InterPro" id="IPR035911">
    <property type="entry name" value="MurE/MurF_N"/>
</dbReference>
<evidence type="ECO:0000313" key="6">
    <source>
        <dbReference type="EMBL" id="HIW93366.1"/>
    </source>
</evidence>
<dbReference type="SUPFAM" id="SSF53623">
    <property type="entry name" value="MurD-like peptide ligases, catalytic domain"/>
    <property type="match status" value="1"/>
</dbReference>
<reference evidence="6" key="2">
    <citation type="submission" date="2021-04" db="EMBL/GenBank/DDBJ databases">
        <authorList>
            <person name="Gilroy R."/>
        </authorList>
    </citation>
    <scope>NUCLEOTIDE SEQUENCE</scope>
    <source>
        <strain evidence="6">ChiGjej6B6-1540</strain>
    </source>
</reference>
<dbReference type="Gene3D" id="3.40.1390.10">
    <property type="entry name" value="MurE/MurF, N-terminal domain"/>
    <property type="match status" value="1"/>
</dbReference>
<dbReference type="Pfam" id="PF08245">
    <property type="entry name" value="Mur_ligase_M"/>
    <property type="match status" value="1"/>
</dbReference>
<dbReference type="GO" id="GO:0051301">
    <property type="term" value="P:cell division"/>
    <property type="evidence" value="ECO:0007669"/>
    <property type="project" value="UniProtKB-KW"/>
</dbReference>
<comment type="pathway">
    <text evidence="1 3">Cell wall biogenesis; peptidoglycan biosynthesis.</text>
</comment>
<dbReference type="InterPro" id="IPR013221">
    <property type="entry name" value="Mur_ligase_cen"/>
</dbReference>
<gene>
    <name evidence="6" type="ORF">H9868_02370</name>
</gene>
<keyword evidence="3" id="KW-0132">Cell division</keyword>
<dbReference type="EMBL" id="DXGA01000048">
    <property type="protein sequence ID" value="HIW93366.1"/>
    <property type="molecule type" value="Genomic_DNA"/>
</dbReference>
<keyword evidence="3" id="KW-0133">Cell shape</keyword>
<proteinExistence type="inferred from homology"/>
<keyword evidence="3" id="KW-0131">Cell cycle</keyword>
<dbReference type="Gene3D" id="3.40.1190.10">
    <property type="entry name" value="Mur-like, catalytic domain"/>
    <property type="match status" value="1"/>
</dbReference>
<dbReference type="GO" id="GO:0005737">
    <property type="term" value="C:cytoplasm"/>
    <property type="evidence" value="ECO:0007669"/>
    <property type="project" value="UniProtKB-SubCell"/>
</dbReference>
<dbReference type="NCBIfam" id="TIGR01085">
    <property type="entry name" value="murE"/>
    <property type="match status" value="1"/>
</dbReference>